<comment type="caution">
    <text evidence="1">The sequence shown here is derived from an EMBL/GenBank/DDBJ whole genome shotgun (WGS) entry which is preliminary data.</text>
</comment>
<keyword evidence="2" id="KW-1185">Reference proteome</keyword>
<accession>A0A016WYP1</accession>
<proteinExistence type="predicted"/>
<name>A0A016WYP1_9BILA</name>
<protein>
    <submittedName>
        <fullName evidence="1">Uncharacterized protein</fullName>
    </submittedName>
</protein>
<gene>
    <name evidence="1" type="primary">Acey_s0450.g1681</name>
    <name evidence="1" type="ORF">Y032_0450g1681</name>
</gene>
<reference evidence="2" key="1">
    <citation type="journal article" date="2015" name="Nat. Genet.">
        <title>The genome and transcriptome of the zoonotic hookworm Ancylostoma ceylanicum identify infection-specific gene families.</title>
        <authorList>
            <person name="Schwarz E.M."/>
            <person name="Hu Y."/>
            <person name="Antoshechkin I."/>
            <person name="Miller M.M."/>
            <person name="Sternberg P.W."/>
            <person name="Aroian R.V."/>
        </authorList>
    </citation>
    <scope>NUCLEOTIDE SEQUENCE</scope>
    <source>
        <strain evidence="2">HY135</strain>
    </source>
</reference>
<evidence type="ECO:0000313" key="1">
    <source>
        <dbReference type="EMBL" id="EYC44775.1"/>
    </source>
</evidence>
<dbReference type="EMBL" id="JARK01000050">
    <property type="protein sequence ID" value="EYC44775.1"/>
    <property type="molecule type" value="Genomic_DNA"/>
</dbReference>
<sequence>MRYRVLDFDVPRVTPSLELKKEHDVTGCASSVVLTRDPSILPPPCAEFILRGQACVPMSATVDHVIDG</sequence>
<evidence type="ECO:0000313" key="2">
    <source>
        <dbReference type="Proteomes" id="UP000024635"/>
    </source>
</evidence>
<organism evidence="1 2">
    <name type="scientific">Ancylostoma ceylanicum</name>
    <dbReference type="NCBI Taxonomy" id="53326"/>
    <lineage>
        <taxon>Eukaryota</taxon>
        <taxon>Metazoa</taxon>
        <taxon>Ecdysozoa</taxon>
        <taxon>Nematoda</taxon>
        <taxon>Chromadorea</taxon>
        <taxon>Rhabditida</taxon>
        <taxon>Rhabditina</taxon>
        <taxon>Rhabditomorpha</taxon>
        <taxon>Strongyloidea</taxon>
        <taxon>Ancylostomatidae</taxon>
        <taxon>Ancylostomatinae</taxon>
        <taxon>Ancylostoma</taxon>
    </lineage>
</organism>
<dbReference type="Proteomes" id="UP000024635">
    <property type="component" value="Unassembled WGS sequence"/>
</dbReference>
<dbReference type="AlphaFoldDB" id="A0A016WYP1"/>